<evidence type="ECO:0000313" key="2">
    <source>
        <dbReference type="Proteomes" id="UP000654918"/>
    </source>
</evidence>
<protein>
    <submittedName>
        <fullName evidence="1">Uncharacterized protein</fullName>
    </submittedName>
</protein>
<organism evidence="1 2">
    <name type="scientific">Colletotrichum plurivorum</name>
    <dbReference type="NCBI Taxonomy" id="2175906"/>
    <lineage>
        <taxon>Eukaryota</taxon>
        <taxon>Fungi</taxon>
        <taxon>Dikarya</taxon>
        <taxon>Ascomycota</taxon>
        <taxon>Pezizomycotina</taxon>
        <taxon>Sordariomycetes</taxon>
        <taxon>Hypocreomycetidae</taxon>
        <taxon>Glomerellales</taxon>
        <taxon>Glomerellaceae</taxon>
        <taxon>Colletotrichum</taxon>
        <taxon>Colletotrichum orchidearum species complex</taxon>
    </lineage>
</organism>
<comment type="caution">
    <text evidence="1">The sequence shown here is derived from an EMBL/GenBank/DDBJ whole genome shotgun (WGS) entry which is preliminary data.</text>
</comment>
<proteinExistence type="predicted"/>
<reference evidence="1" key="1">
    <citation type="journal article" date="2020" name="Phytopathology">
        <title>Genome Sequence Resources of Colletotrichum truncatum, C. plurivorum, C. musicola, and C. sojae: Four Species Pathogenic to Soybean (Glycine max).</title>
        <authorList>
            <person name="Rogerio F."/>
            <person name="Boufleur T.R."/>
            <person name="Ciampi-Guillardi M."/>
            <person name="Sukno S.A."/>
            <person name="Thon M.R."/>
            <person name="Massola Junior N.S."/>
            <person name="Baroncelli R."/>
        </authorList>
    </citation>
    <scope>NUCLEOTIDE SEQUENCE</scope>
    <source>
        <strain evidence="1">LFN00145</strain>
    </source>
</reference>
<keyword evidence="2" id="KW-1185">Reference proteome</keyword>
<name>A0A8H6MVF6_9PEZI</name>
<gene>
    <name evidence="1" type="ORF">CPLU01_15304</name>
</gene>
<accession>A0A8H6MVF6</accession>
<dbReference type="EMBL" id="WIGO01000497">
    <property type="protein sequence ID" value="KAF6810452.1"/>
    <property type="molecule type" value="Genomic_DNA"/>
</dbReference>
<dbReference type="Proteomes" id="UP000654918">
    <property type="component" value="Unassembled WGS sequence"/>
</dbReference>
<sequence>MMQSAIEQADEPIYLNPNPETRKHALLNLQAFSDEGRRKTKLKECPEVVRCTSTASLKRCFGWTKVAGQEHWNLGPRRGPPCIRENRITKQISRDEEYYAIIYEFIPEIQRPPDRDMVQSQLDFYWLVGFCLAEPLRLDNWKGRGILVDMADLICPWSAGWFPKRYERRLAEELEIEAWD</sequence>
<dbReference type="AlphaFoldDB" id="A0A8H6MVF6"/>
<evidence type="ECO:0000313" key="1">
    <source>
        <dbReference type="EMBL" id="KAF6810452.1"/>
    </source>
</evidence>